<evidence type="ECO:0000256" key="2">
    <source>
        <dbReference type="ARBA" id="ARBA00022448"/>
    </source>
</evidence>
<feature type="transmembrane region" description="Helical" evidence="9">
    <location>
        <begin position="296"/>
        <end position="316"/>
    </location>
</feature>
<comment type="function">
    <text evidence="8">The phosphoenolpyruvate-dependent sugar phosphotransferase system (PTS), a major carbohydrate active -transport system, catalyzes the phosphorylation of incoming sugar substrates concomitant with their translocation across the cell membrane.</text>
</comment>
<evidence type="ECO:0000256" key="1">
    <source>
        <dbReference type="ARBA" id="ARBA00004651"/>
    </source>
</evidence>
<protein>
    <recommendedName>
        <fullName evidence="8">Permease IIC component</fullName>
    </recommendedName>
</protein>
<evidence type="ECO:0000256" key="4">
    <source>
        <dbReference type="ARBA" id="ARBA00022597"/>
    </source>
</evidence>
<dbReference type="InterPro" id="IPR003352">
    <property type="entry name" value="PTS_EIIC"/>
</dbReference>
<evidence type="ECO:0000256" key="5">
    <source>
        <dbReference type="ARBA" id="ARBA00022692"/>
    </source>
</evidence>
<dbReference type="Proteomes" id="UP000184035">
    <property type="component" value="Unassembled WGS sequence"/>
</dbReference>
<dbReference type="GO" id="GO:0008982">
    <property type="term" value="F:protein-N(PI)-phosphohistidine-sugar phosphotransferase activity"/>
    <property type="evidence" value="ECO:0007669"/>
    <property type="project" value="UniProtKB-UniRule"/>
</dbReference>
<dbReference type="PANTHER" id="PTHR33989">
    <property type="match status" value="1"/>
</dbReference>
<dbReference type="NCBIfam" id="TIGR00410">
    <property type="entry name" value="lacE"/>
    <property type="match status" value="1"/>
</dbReference>
<gene>
    <name evidence="11" type="ORF">SAMN05443638_12730</name>
</gene>
<keyword evidence="7 8" id="KW-0472">Membrane</keyword>
<feature type="transmembrane region" description="Helical" evidence="9">
    <location>
        <begin position="242"/>
        <end position="264"/>
    </location>
</feature>
<evidence type="ECO:0000313" key="11">
    <source>
        <dbReference type="EMBL" id="SHF04684.1"/>
    </source>
</evidence>
<dbReference type="AlphaFoldDB" id="A0A1M4YFV1"/>
<organism evidence="11 12">
    <name type="scientific">Clostridium fallax</name>
    <dbReference type="NCBI Taxonomy" id="1533"/>
    <lineage>
        <taxon>Bacteria</taxon>
        <taxon>Bacillati</taxon>
        <taxon>Bacillota</taxon>
        <taxon>Clostridia</taxon>
        <taxon>Eubacteriales</taxon>
        <taxon>Clostridiaceae</taxon>
        <taxon>Clostridium</taxon>
    </lineage>
</organism>
<sequence>MIKWLEKVLMPLAEAIGKNKYLIAVRDGFLVSTPLLIVGSLFLLVANFPIPAWTKWLESVEINGSTLSSYLGKPADATFSIMAVFAVIGIGYSFAKQMKTNPIFGAAVSVMAWFLVMPYGVSGKVAIEGLADKVPVFLGAGLPLGWLGAKGIFVGIICAFLSVHIYAFVERKGWVIKMPSGVPPTVVQSFAALIPAGIVMIIFFLINLIFGFFGTNVFSIIFKFLQLPLMNLGDTLGAMVTAYIFLHLFWFFGVNGGSVVGAVFNPILQTLTAENLEFFKSGVGQGHIICQQFQDLFATFGGCGSTLSLLIAMLLFCKSKRITELGKLSLVPGIFGINEPIVFGLPIVLNPTILIPFILVPTINIVVSYFAMKLGLVPICNGVNIPWTTPIIISGFLATNWVGALLQGGLLVLGVFIYTPFIKIMDKQYLEDEAKVNNSKDDDDLDLDDLSFDDL</sequence>
<dbReference type="PANTHER" id="PTHR33989:SF4">
    <property type="entry name" value="PTS SYSTEM N,N'-DIACETYLCHITOBIOSE-SPECIFIC EIIC COMPONENT"/>
    <property type="match status" value="1"/>
</dbReference>
<accession>A0A1M4YFV1</accession>
<evidence type="ECO:0000256" key="8">
    <source>
        <dbReference type="PIRNR" id="PIRNR006351"/>
    </source>
</evidence>
<proteinExistence type="predicted"/>
<reference evidence="11 12" key="1">
    <citation type="submission" date="2016-11" db="EMBL/GenBank/DDBJ databases">
        <authorList>
            <person name="Jaros S."/>
            <person name="Januszkiewicz K."/>
            <person name="Wedrychowicz H."/>
        </authorList>
    </citation>
    <scope>NUCLEOTIDE SEQUENCE [LARGE SCALE GENOMIC DNA]</scope>
    <source>
        <strain evidence="11 12">DSM 2631</strain>
    </source>
</reference>
<keyword evidence="2 8" id="KW-0813">Transport</keyword>
<dbReference type="STRING" id="1533.SAMN05443638_12730"/>
<comment type="subcellular location">
    <subcellularLocation>
        <location evidence="1">Cell membrane</location>
        <topology evidence="1">Multi-pass membrane protein</topology>
    </subcellularLocation>
</comment>
<dbReference type="GO" id="GO:0009401">
    <property type="term" value="P:phosphoenolpyruvate-dependent sugar phosphotransferase system"/>
    <property type="evidence" value="ECO:0007669"/>
    <property type="project" value="InterPro"/>
</dbReference>
<evidence type="ECO:0000256" key="6">
    <source>
        <dbReference type="ARBA" id="ARBA00022989"/>
    </source>
</evidence>
<feature type="transmembrane region" description="Helical" evidence="9">
    <location>
        <begin position="102"/>
        <end position="121"/>
    </location>
</feature>
<dbReference type="PIRSF" id="PIRSF006351">
    <property type="entry name" value="PTS_EIIC-Cellobiose"/>
    <property type="match status" value="1"/>
</dbReference>
<dbReference type="InterPro" id="IPR051088">
    <property type="entry name" value="PTS_Sugar-EIIC/EIIB"/>
</dbReference>
<evidence type="ECO:0000256" key="3">
    <source>
        <dbReference type="ARBA" id="ARBA00022475"/>
    </source>
</evidence>
<dbReference type="RefSeq" id="WP_072897239.1">
    <property type="nucleotide sequence ID" value="NZ_FQVM01000027.1"/>
</dbReference>
<keyword evidence="12" id="KW-1185">Reference proteome</keyword>
<keyword evidence="6 9" id="KW-1133">Transmembrane helix</keyword>
<dbReference type="PROSITE" id="PS51105">
    <property type="entry name" value="PTS_EIIC_TYPE_3"/>
    <property type="match status" value="1"/>
</dbReference>
<feature type="transmembrane region" description="Helical" evidence="9">
    <location>
        <begin position="141"/>
        <end position="169"/>
    </location>
</feature>
<feature type="domain" description="PTS EIIC type-3" evidence="10">
    <location>
        <begin position="5"/>
        <end position="421"/>
    </location>
</feature>
<keyword evidence="5 9" id="KW-0812">Transmembrane</keyword>
<feature type="transmembrane region" description="Helical" evidence="9">
    <location>
        <begin position="28"/>
        <end position="50"/>
    </location>
</feature>
<dbReference type="InterPro" id="IPR004796">
    <property type="entry name" value="PTS_IIC_cello"/>
</dbReference>
<feature type="transmembrane region" description="Helical" evidence="9">
    <location>
        <begin position="353"/>
        <end position="371"/>
    </location>
</feature>
<dbReference type="InterPro" id="IPR004501">
    <property type="entry name" value="PTS_EIIC_3"/>
</dbReference>
<dbReference type="OrthoDB" id="1641940at2"/>
<dbReference type="GO" id="GO:0005886">
    <property type="term" value="C:plasma membrane"/>
    <property type="evidence" value="ECO:0007669"/>
    <property type="project" value="UniProtKB-SubCell"/>
</dbReference>
<feature type="transmembrane region" description="Helical" evidence="9">
    <location>
        <begin position="391"/>
        <end position="418"/>
    </location>
</feature>
<keyword evidence="4 8" id="KW-0762">Sugar transport</keyword>
<evidence type="ECO:0000256" key="7">
    <source>
        <dbReference type="ARBA" id="ARBA00023136"/>
    </source>
</evidence>
<dbReference type="Pfam" id="PF02378">
    <property type="entry name" value="PTS_EIIC"/>
    <property type="match status" value="1"/>
</dbReference>
<evidence type="ECO:0000313" key="12">
    <source>
        <dbReference type="Proteomes" id="UP000184035"/>
    </source>
</evidence>
<evidence type="ECO:0000256" key="9">
    <source>
        <dbReference type="SAM" id="Phobius"/>
    </source>
</evidence>
<feature type="transmembrane region" description="Helical" evidence="9">
    <location>
        <begin position="77"/>
        <end position="95"/>
    </location>
</feature>
<evidence type="ECO:0000259" key="10">
    <source>
        <dbReference type="PROSITE" id="PS51105"/>
    </source>
</evidence>
<dbReference type="EMBL" id="FQVM01000027">
    <property type="protein sequence ID" value="SHF04684.1"/>
    <property type="molecule type" value="Genomic_DNA"/>
</dbReference>
<feature type="transmembrane region" description="Helical" evidence="9">
    <location>
        <begin position="190"/>
        <end position="222"/>
    </location>
</feature>
<keyword evidence="3 8" id="KW-1003">Cell membrane</keyword>
<name>A0A1M4YFV1_9CLOT</name>
<dbReference type="GO" id="GO:1901264">
    <property type="term" value="P:carbohydrate derivative transport"/>
    <property type="evidence" value="ECO:0007669"/>
    <property type="project" value="TreeGrafter"/>
</dbReference>